<reference evidence="1 2" key="1">
    <citation type="journal article" date="2016" name="Front. Microbiol.">
        <title>Genome and transcriptome sequences reveal the specific parasitism of the nematophagous Purpureocillium lilacinum 36-1.</title>
        <authorList>
            <person name="Xie J."/>
            <person name="Li S."/>
            <person name="Mo C."/>
            <person name="Xiao X."/>
            <person name="Peng D."/>
            <person name="Wang G."/>
            <person name="Xiao Y."/>
        </authorList>
    </citation>
    <scope>NUCLEOTIDE SEQUENCE [LARGE SCALE GENOMIC DNA]</scope>
    <source>
        <strain evidence="1 2">36-1</strain>
    </source>
</reference>
<comment type="caution">
    <text evidence="1">The sequence shown here is derived from an EMBL/GenBank/DDBJ whole genome shotgun (WGS) entry which is preliminary data.</text>
</comment>
<dbReference type="Proteomes" id="UP000245956">
    <property type="component" value="Unassembled WGS sequence"/>
</dbReference>
<sequence>MVFRKLYQGLVGQLARSKDEEAPYCPVIMCETLRQLADPRKANEVRAWIQDDILSFIGPGKAIEFTDFPFPERGYIQVNAMIMNKMVSLEANVGVEFMWAILAPGNNRPYGTLPESTGMTVGGIARWCWIALEPAHGLRCELPECEFCGGETAACMSLVNQAYHKASFGSFIPGRIEVPSFRSFSEQQRGAYSIGVSLVTLRIMAIQLGMVNEADKLYEILESWTPILAKAFDDADVCRTKTANITLEFANRLATTAAIVSPTLKPECITVDVKFPLPPPPQRDDPDFSAT</sequence>
<gene>
    <name evidence="1" type="ORF">PCL_05437</name>
</gene>
<protein>
    <submittedName>
        <fullName evidence="1">Uncharacterized protein</fullName>
    </submittedName>
</protein>
<accession>A0A2U3DUN6</accession>
<evidence type="ECO:0000313" key="2">
    <source>
        <dbReference type="Proteomes" id="UP000245956"/>
    </source>
</evidence>
<name>A0A2U3DUN6_PURLI</name>
<evidence type="ECO:0000313" key="1">
    <source>
        <dbReference type="EMBL" id="PWI65959.1"/>
    </source>
</evidence>
<dbReference type="AlphaFoldDB" id="A0A2U3DUN6"/>
<proteinExistence type="predicted"/>
<dbReference type="EMBL" id="LCWV01000028">
    <property type="protein sequence ID" value="PWI65959.1"/>
    <property type="molecule type" value="Genomic_DNA"/>
</dbReference>
<organism evidence="1 2">
    <name type="scientific">Purpureocillium lilacinum</name>
    <name type="common">Paecilomyces lilacinus</name>
    <dbReference type="NCBI Taxonomy" id="33203"/>
    <lineage>
        <taxon>Eukaryota</taxon>
        <taxon>Fungi</taxon>
        <taxon>Dikarya</taxon>
        <taxon>Ascomycota</taxon>
        <taxon>Pezizomycotina</taxon>
        <taxon>Sordariomycetes</taxon>
        <taxon>Hypocreomycetidae</taxon>
        <taxon>Hypocreales</taxon>
        <taxon>Ophiocordycipitaceae</taxon>
        <taxon>Purpureocillium</taxon>
    </lineage>
</organism>